<feature type="domain" description="MacB-like periplasmic core" evidence="9">
    <location>
        <begin position="36"/>
        <end position="229"/>
    </location>
</feature>
<gene>
    <name evidence="10" type="ORF">HMPREF1054_0198</name>
</gene>
<organism evidence="10 11">
    <name type="scientific">Haemophilus paraphrohaemolyticus HK411</name>
    <dbReference type="NCBI Taxonomy" id="1095743"/>
    <lineage>
        <taxon>Bacteria</taxon>
        <taxon>Pseudomonadati</taxon>
        <taxon>Pseudomonadota</taxon>
        <taxon>Gammaproteobacteria</taxon>
        <taxon>Pasteurellales</taxon>
        <taxon>Pasteurellaceae</taxon>
        <taxon>Haemophilus</taxon>
    </lineage>
</organism>
<keyword evidence="2" id="KW-1003">Cell membrane</keyword>
<dbReference type="InterPro" id="IPR025857">
    <property type="entry name" value="MacB_PCD"/>
</dbReference>
<evidence type="ECO:0000313" key="11">
    <source>
        <dbReference type="Proteomes" id="UP000003345"/>
    </source>
</evidence>
<dbReference type="GO" id="GO:0005886">
    <property type="term" value="C:plasma membrane"/>
    <property type="evidence" value="ECO:0007669"/>
    <property type="project" value="UniProtKB-SubCell"/>
</dbReference>
<feature type="transmembrane region" description="Helical" evidence="7">
    <location>
        <begin position="316"/>
        <end position="343"/>
    </location>
</feature>
<dbReference type="RefSeq" id="WP_005708705.1">
    <property type="nucleotide sequence ID" value="NZ_AJMU01000049.1"/>
</dbReference>
<keyword evidence="4 7" id="KW-1133">Transmembrane helix</keyword>
<evidence type="ECO:0000256" key="4">
    <source>
        <dbReference type="ARBA" id="ARBA00022989"/>
    </source>
</evidence>
<dbReference type="Pfam" id="PF12704">
    <property type="entry name" value="MacB_PCD"/>
    <property type="match status" value="1"/>
</dbReference>
<keyword evidence="5 7" id="KW-0472">Membrane</keyword>
<protein>
    <submittedName>
        <fullName evidence="10">Efflux ABC transporter, permease protein</fullName>
    </submittedName>
</protein>
<comment type="similarity">
    <text evidence="6">Belongs to the ABC-4 integral membrane protein family.</text>
</comment>
<dbReference type="PANTHER" id="PTHR30572">
    <property type="entry name" value="MEMBRANE COMPONENT OF TRANSPORTER-RELATED"/>
    <property type="match status" value="1"/>
</dbReference>
<evidence type="ECO:0000259" key="8">
    <source>
        <dbReference type="Pfam" id="PF02687"/>
    </source>
</evidence>
<dbReference type="GO" id="GO:0022857">
    <property type="term" value="F:transmembrane transporter activity"/>
    <property type="evidence" value="ECO:0007669"/>
    <property type="project" value="TreeGrafter"/>
</dbReference>
<name>I2NJ08_9PAST</name>
<evidence type="ECO:0000256" key="5">
    <source>
        <dbReference type="ARBA" id="ARBA00023136"/>
    </source>
</evidence>
<evidence type="ECO:0000256" key="2">
    <source>
        <dbReference type="ARBA" id="ARBA00022475"/>
    </source>
</evidence>
<feature type="domain" description="ABC3 transporter permease C-terminal" evidence="8">
    <location>
        <begin position="267"/>
        <end position="380"/>
    </location>
</feature>
<dbReference type="InterPro" id="IPR003838">
    <property type="entry name" value="ABC3_permease_C"/>
</dbReference>
<feature type="transmembrane region" description="Helical" evidence="7">
    <location>
        <begin position="264"/>
        <end position="289"/>
    </location>
</feature>
<dbReference type="PATRIC" id="fig|1095743.3.peg.1045"/>
<comment type="caution">
    <text evidence="10">The sequence shown here is derived from an EMBL/GenBank/DDBJ whole genome shotgun (WGS) entry which is preliminary data.</text>
</comment>
<dbReference type="PANTHER" id="PTHR30572:SF4">
    <property type="entry name" value="ABC TRANSPORTER PERMEASE YTRF"/>
    <property type="match status" value="1"/>
</dbReference>
<evidence type="ECO:0000256" key="7">
    <source>
        <dbReference type="SAM" id="Phobius"/>
    </source>
</evidence>
<feature type="transmembrane region" description="Helical" evidence="7">
    <location>
        <begin position="349"/>
        <end position="371"/>
    </location>
</feature>
<dbReference type="AlphaFoldDB" id="I2NJ08"/>
<feature type="transmembrane region" description="Helical" evidence="7">
    <location>
        <begin position="32"/>
        <end position="54"/>
    </location>
</feature>
<dbReference type="Pfam" id="PF02687">
    <property type="entry name" value="FtsX"/>
    <property type="match status" value="1"/>
</dbReference>
<evidence type="ECO:0000256" key="3">
    <source>
        <dbReference type="ARBA" id="ARBA00022692"/>
    </source>
</evidence>
<evidence type="ECO:0000256" key="1">
    <source>
        <dbReference type="ARBA" id="ARBA00004651"/>
    </source>
</evidence>
<evidence type="ECO:0000259" key="9">
    <source>
        <dbReference type="Pfam" id="PF12704"/>
    </source>
</evidence>
<keyword evidence="3 7" id="KW-0812">Transmembrane</keyword>
<dbReference type="Proteomes" id="UP000003345">
    <property type="component" value="Unassembled WGS sequence"/>
</dbReference>
<dbReference type="eggNOG" id="COG0577">
    <property type="taxonomic scope" value="Bacteria"/>
</dbReference>
<accession>I2NJ08</accession>
<sequence>MVEHKKADNKVANSSMFWRLIFRALRLRLQRVLIIFTALTVGASIVTAMAAVYFDINTKMSQELRTFGANFYIGSANGGMINETELNAILQNAPNDLVTASSPYLYGVARSDLEKIVLMGVNFDAMRTLAPYWQITGSAINVNFDDRNAMIGKTLAERLHLKVGDSIRLSKNAVEKHSFTIKAIVEAGDVTDNMLLVNLAFVQNWLEKEGLANNALLNVKNEQGANQAEQFAEQIMQQNPDLTARPIRKVSASEGQILDKIKGLMGLISLVILVLATLCVNTTLIAIVGERAKEFALQKALGAKKSDIIHQISTEIFIIASGAIITGLCLGYLIAQVLGLMVFKSYIDMRLPVLPITIVLSLLVAFVAVIIPTRRALNINVANVLKGE</sequence>
<reference evidence="10 11" key="1">
    <citation type="submission" date="2012-04" db="EMBL/GenBank/DDBJ databases">
        <authorList>
            <person name="Harkins D.M."/>
            <person name="Madupu R."/>
            <person name="Durkin A.S."/>
            <person name="Torralba M."/>
            <person name="Methe B."/>
            <person name="Sutton G.G."/>
            <person name="Nelson K.E."/>
        </authorList>
    </citation>
    <scope>NUCLEOTIDE SEQUENCE [LARGE SCALE GENOMIC DNA]</scope>
    <source>
        <strain evidence="10 11">HK411</strain>
    </source>
</reference>
<comment type="subcellular location">
    <subcellularLocation>
        <location evidence="1">Cell membrane</location>
        <topology evidence="1">Multi-pass membrane protein</topology>
    </subcellularLocation>
</comment>
<dbReference type="EMBL" id="AJMU01000049">
    <property type="protein sequence ID" value="EIG25819.1"/>
    <property type="molecule type" value="Genomic_DNA"/>
</dbReference>
<evidence type="ECO:0000313" key="10">
    <source>
        <dbReference type="EMBL" id="EIG25819.1"/>
    </source>
</evidence>
<proteinExistence type="inferred from homology"/>
<evidence type="ECO:0000256" key="6">
    <source>
        <dbReference type="ARBA" id="ARBA00038076"/>
    </source>
</evidence>
<dbReference type="InterPro" id="IPR050250">
    <property type="entry name" value="Macrolide_Exporter_MacB"/>
</dbReference>